<keyword evidence="4" id="KW-1185">Reference proteome</keyword>
<dbReference type="InterPro" id="IPR017972">
    <property type="entry name" value="Cyt_P450_CS"/>
</dbReference>
<protein>
    <submittedName>
        <fullName evidence="3">Cytochrome P450</fullName>
    </submittedName>
</protein>
<comment type="caution">
    <text evidence="3">The sequence shown here is derived from an EMBL/GenBank/DDBJ whole genome shotgun (WGS) entry which is preliminary data.</text>
</comment>
<accession>A0ABW1A751</accession>
<name>A0ABW1A751_9ACTN</name>
<dbReference type="PROSITE" id="PS00086">
    <property type="entry name" value="CYTOCHROME_P450"/>
    <property type="match status" value="1"/>
</dbReference>
<dbReference type="PRINTS" id="PR00385">
    <property type="entry name" value="P450"/>
</dbReference>
<proteinExistence type="inferred from homology"/>
<organism evidence="3 4">
    <name type="scientific">Actinomadura rugatobispora</name>
    <dbReference type="NCBI Taxonomy" id="1994"/>
    <lineage>
        <taxon>Bacteria</taxon>
        <taxon>Bacillati</taxon>
        <taxon>Actinomycetota</taxon>
        <taxon>Actinomycetes</taxon>
        <taxon>Streptosporangiales</taxon>
        <taxon>Thermomonosporaceae</taxon>
        <taxon>Actinomadura</taxon>
    </lineage>
</organism>
<reference evidence="4" key="1">
    <citation type="journal article" date="2019" name="Int. J. Syst. Evol. Microbiol.">
        <title>The Global Catalogue of Microorganisms (GCM) 10K type strain sequencing project: providing services to taxonomists for standard genome sequencing and annotation.</title>
        <authorList>
            <consortium name="The Broad Institute Genomics Platform"/>
            <consortium name="The Broad Institute Genome Sequencing Center for Infectious Disease"/>
            <person name="Wu L."/>
            <person name="Ma J."/>
        </authorList>
    </citation>
    <scope>NUCLEOTIDE SEQUENCE [LARGE SCALE GENOMIC DNA]</scope>
    <source>
        <strain evidence="4">KCTC 42087</strain>
    </source>
</reference>
<dbReference type="PANTHER" id="PTHR46696">
    <property type="entry name" value="P450, PUTATIVE (EUROFUNG)-RELATED"/>
    <property type="match status" value="1"/>
</dbReference>
<gene>
    <name evidence="3" type="ORF">ACFPZN_25425</name>
</gene>
<dbReference type="RefSeq" id="WP_378284671.1">
    <property type="nucleotide sequence ID" value="NZ_JBHSON010000037.1"/>
</dbReference>
<keyword evidence="2" id="KW-0560">Oxidoreductase</keyword>
<comment type="similarity">
    <text evidence="1 2">Belongs to the cytochrome P450 family.</text>
</comment>
<dbReference type="InterPro" id="IPR001128">
    <property type="entry name" value="Cyt_P450"/>
</dbReference>
<keyword evidence="2" id="KW-0349">Heme</keyword>
<sequence length="401" mass="43580">MVLKEPEPSVADFGRDRLELDPAYERLRAAGPVTRVRLPGGAGGWLVTGWAEARRVLSDPVFSRELAVGRGAGARRETFLTDMDPPEHTRVRRHAVRAFTHRRVQELRPRVREVVAGLLDAMAAAGPPADLVRSLSLPLPVRIISELLGVPDGDRDRFQGWSDAFLSVSAHTPEQVREAHEALDGYLGELIARRRAEPSGDLLSALVHARDDLGPGGGGLSEDELVALGVGLLVAGYETTAGQITNLTYTLLSRREHWERLAKLPELPPAAVEELLRYVPLGSDTGMPRVAARDVELGGAAIRAGETVLVARPAANRDPSAFPDPEELALDRDGNPHLAFGHGIHHCLGAHLARLELNEAIGGLLRRFPALRLAVPEEELRWKSGLSVRGLHELPVTWTPT</sequence>
<evidence type="ECO:0000313" key="3">
    <source>
        <dbReference type="EMBL" id="MFC5748970.1"/>
    </source>
</evidence>
<dbReference type="SUPFAM" id="SSF48264">
    <property type="entry name" value="Cytochrome P450"/>
    <property type="match status" value="1"/>
</dbReference>
<dbReference type="EMBL" id="JBHSON010000037">
    <property type="protein sequence ID" value="MFC5748970.1"/>
    <property type="molecule type" value="Genomic_DNA"/>
</dbReference>
<dbReference type="PANTHER" id="PTHR46696:SF1">
    <property type="entry name" value="CYTOCHROME P450 YJIB-RELATED"/>
    <property type="match status" value="1"/>
</dbReference>
<dbReference type="Gene3D" id="1.10.630.10">
    <property type="entry name" value="Cytochrome P450"/>
    <property type="match status" value="1"/>
</dbReference>
<dbReference type="InterPro" id="IPR002397">
    <property type="entry name" value="Cyt_P450_B"/>
</dbReference>
<keyword evidence="2" id="KW-0408">Iron</keyword>
<dbReference type="CDD" id="cd11031">
    <property type="entry name" value="Cyp158A-like"/>
    <property type="match status" value="1"/>
</dbReference>
<dbReference type="InterPro" id="IPR036396">
    <property type="entry name" value="Cyt_P450_sf"/>
</dbReference>
<evidence type="ECO:0000313" key="4">
    <source>
        <dbReference type="Proteomes" id="UP001596074"/>
    </source>
</evidence>
<keyword evidence="2" id="KW-0503">Monooxygenase</keyword>
<dbReference type="Proteomes" id="UP001596074">
    <property type="component" value="Unassembled WGS sequence"/>
</dbReference>
<evidence type="ECO:0000256" key="2">
    <source>
        <dbReference type="RuleBase" id="RU000461"/>
    </source>
</evidence>
<keyword evidence="2" id="KW-0479">Metal-binding</keyword>
<evidence type="ECO:0000256" key="1">
    <source>
        <dbReference type="ARBA" id="ARBA00010617"/>
    </source>
</evidence>
<dbReference type="PRINTS" id="PR00359">
    <property type="entry name" value="BP450"/>
</dbReference>
<dbReference type="Pfam" id="PF00067">
    <property type="entry name" value="p450"/>
    <property type="match status" value="1"/>
</dbReference>